<evidence type="ECO:0000256" key="2">
    <source>
        <dbReference type="ARBA" id="ARBA00022797"/>
    </source>
</evidence>
<evidence type="ECO:0000259" key="5">
    <source>
        <dbReference type="Pfam" id="PF06441"/>
    </source>
</evidence>
<comment type="caution">
    <text evidence="6">The sequence shown here is derived from an EMBL/GenBank/DDBJ whole genome shotgun (WGS) entry which is preliminary data.</text>
</comment>
<proteinExistence type="inferred from homology"/>
<feature type="active site" description="Proton donor" evidence="4">
    <location>
        <position position="374"/>
    </location>
</feature>
<dbReference type="InterPro" id="IPR016292">
    <property type="entry name" value="Epoxide_hydrolase"/>
</dbReference>
<sequence>MAPQITPFKIAVPEEAVRRLKEKLAAAAFTDETQFTDSWDYGAPLTDVKRLAERWRDGFDWRAQEAKLNQVPQFTTKVHVDGFGELNIHFVYKKSTRKGAIPLLFCHGWPGSFYEVLKILPLLTEPEDPDAPAFDVVAPSLPNFGFSDGVNKKGFSISQYAETLHKVMVNLEYDRYVTQGGDWGYIITRLIGAQYPTHCLASHVNFVRVTEAPKFKSSPLLYLRHALAPYTALERAGRDRSAWFLNEGVGYNLEQSTRPSTLGFALADSPVALLAWVYEKLHDWTDGPYAWQDDEVLTWLSIYAFSTAGPAASVRIYYEAKHAGVERTRRGFGYVPGVKLGVSIFPKDVLVPPLKWAEALGPVVFSRMHDRGGHFAAHERPEALVADLREMFGKKGGASDVSKIFRAKL</sequence>
<dbReference type="GO" id="GO:0004301">
    <property type="term" value="F:epoxide hydrolase activity"/>
    <property type="evidence" value="ECO:0007669"/>
    <property type="project" value="TreeGrafter"/>
</dbReference>
<dbReference type="PIRSF" id="PIRSF001112">
    <property type="entry name" value="Epoxide_hydrolase"/>
    <property type="match status" value="1"/>
</dbReference>
<organism evidence="6 7">
    <name type="scientific">Purpureocillium lavendulum</name>
    <dbReference type="NCBI Taxonomy" id="1247861"/>
    <lineage>
        <taxon>Eukaryota</taxon>
        <taxon>Fungi</taxon>
        <taxon>Dikarya</taxon>
        <taxon>Ascomycota</taxon>
        <taxon>Pezizomycotina</taxon>
        <taxon>Sordariomycetes</taxon>
        <taxon>Hypocreomycetidae</taxon>
        <taxon>Hypocreales</taxon>
        <taxon>Ophiocordycipitaceae</taxon>
        <taxon>Purpureocillium</taxon>
    </lineage>
</organism>
<dbReference type="Pfam" id="PF06441">
    <property type="entry name" value="EHN"/>
    <property type="match status" value="1"/>
</dbReference>
<feature type="domain" description="Epoxide hydrolase N-terminal" evidence="5">
    <location>
        <begin position="5"/>
        <end position="116"/>
    </location>
</feature>
<feature type="active site" description="Nucleophile" evidence="4">
    <location>
        <position position="182"/>
    </location>
</feature>
<dbReference type="PRINTS" id="PR00412">
    <property type="entry name" value="EPOXHYDRLASE"/>
</dbReference>
<comment type="similarity">
    <text evidence="1">Belongs to the peptidase S33 family.</text>
</comment>
<protein>
    <submittedName>
        <fullName evidence="6">Serine hydroxymethyltransferase, mitochondrial</fullName>
    </submittedName>
</protein>
<dbReference type="Gene3D" id="3.40.50.1820">
    <property type="entry name" value="alpha/beta hydrolase"/>
    <property type="match status" value="1"/>
</dbReference>
<evidence type="ECO:0000256" key="4">
    <source>
        <dbReference type="PIRSR" id="PIRSR001112-1"/>
    </source>
</evidence>
<dbReference type="PANTHER" id="PTHR21661">
    <property type="entry name" value="EPOXIDE HYDROLASE 1-RELATED"/>
    <property type="match status" value="1"/>
</dbReference>
<evidence type="ECO:0000313" key="7">
    <source>
        <dbReference type="Proteomes" id="UP001163105"/>
    </source>
</evidence>
<evidence type="ECO:0000256" key="3">
    <source>
        <dbReference type="ARBA" id="ARBA00022801"/>
    </source>
</evidence>
<dbReference type="Proteomes" id="UP001163105">
    <property type="component" value="Unassembled WGS sequence"/>
</dbReference>
<evidence type="ECO:0000256" key="1">
    <source>
        <dbReference type="ARBA" id="ARBA00010088"/>
    </source>
</evidence>
<dbReference type="PANTHER" id="PTHR21661:SF35">
    <property type="entry name" value="EPOXIDE HYDROLASE"/>
    <property type="match status" value="1"/>
</dbReference>
<reference evidence="6" key="1">
    <citation type="submission" date="2023-01" db="EMBL/GenBank/DDBJ databases">
        <title>The growth and conidiation of Purpureocillium lavendulum are regulated by nitrogen source and histone H3K14 acetylation.</title>
        <authorList>
            <person name="Tang P."/>
            <person name="Han J."/>
            <person name="Zhang C."/>
            <person name="Tang P."/>
            <person name="Qi F."/>
            <person name="Zhang K."/>
            <person name="Liang L."/>
        </authorList>
    </citation>
    <scope>NUCLEOTIDE SEQUENCE</scope>
    <source>
        <strain evidence="6">YMF1.00683</strain>
    </source>
</reference>
<keyword evidence="2" id="KW-0058">Aromatic hydrocarbons catabolism</keyword>
<keyword evidence="3" id="KW-0378">Hydrolase</keyword>
<dbReference type="InterPro" id="IPR000639">
    <property type="entry name" value="Epox_hydrolase-like"/>
</dbReference>
<keyword evidence="7" id="KW-1185">Reference proteome</keyword>
<evidence type="ECO:0000313" key="6">
    <source>
        <dbReference type="EMBL" id="KAJ6443484.1"/>
    </source>
</evidence>
<dbReference type="InterPro" id="IPR010497">
    <property type="entry name" value="Epoxide_hydro_N"/>
</dbReference>
<dbReference type="AlphaFoldDB" id="A0AB34FVV0"/>
<dbReference type="GO" id="GO:0097176">
    <property type="term" value="P:epoxide metabolic process"/>
    <property type="evidence" value="ECO:0007669"/>
    <property type="project" value="TreeGrafter"/>
</dbReference>
<dbReference type="InterPro" id="IPR029058">
    <property type="entry name" value="AB_hydrolase_fold"/>
</dbReference>
<accession>A0AB34FVV0</accession>
<name>A0AB34FVV0_9HYPO</name>
<dbReference type="EMBL" id="JAQHRD010000003">
    <property type="protein sequence ID" value="KAJ6443484.1"/>
    <property type="molecule type" value="Genomic_DNA"/>
</dbReference>
<feature type="active site" description="Proton donor" evidence="4">
    <location>
        <position position="317"/>
    </location>
</feature>
<dbReference type="SUPFAM" id="SSF53474">
    <property type="entry name" value="alpha/beta-Hydrolases"/>
    <property type="match status" value="1"/>
</dbReference>
<gene>
    <name evidence="6" type="ORF">O9K51_04663</name>
</gene>